<evidence type="ECO:0000313" key="2">
    <source>
        <dbReference type="Proteomes" id="UP000077755"/>
    </source>
</evidence>
<dbReference type="AlphaFoldDB" id="A0AAF0WMU5"/>
<accession>A0AAF0WMU5</accession>
<gene>
    <name evidence="1" type="ORF">DCAR_0312056</name>
</gene>
<dbReference type="Proteomes" id="UP000077755">
    <property type="component" value="Chromosome 3"/>
</dbReference>
<dbReference type="EMBL" id="CP093345">
    <property type="protein sequence ID" value="WOG92780.1"/>
    <property type="molecule type" value="Genomic_DNA"/>
</dbReference>
<evidence type="ECO:0000313" key="1">
    <source>
        <dbReference type="EMBL" id="WOG92780.1"/>
    </source>
</evidence>
<sequence length="42" mass="4830">MNSGSIIVPDNKKTRNYSDNFTCRYANPTRPYKLLKATSIHN</sequence>
<organism evidence="1 2">
    <name type="scientific">Daucus carota subsp. sativus</name>
    <name type="common">Carrot</name>
    <dbReference type="NCBI Taxonomy" id="79200"/>
    <lineage>
        <taxon>Eukaryota</taxon>
        <taxon>Viridiplantae</taxon>
        <taxon>Streptophyta</taxon>
        <taxon>Embryophyta</taxon>
        <taxon>Tracheophyta</taxon>
        <taxon>Spermatophyta</taxon>
        <taxon>Magnoliopsida</taxon>
        <taxon>eudicotyledons</taxon>
        <taxon>Gunneridae</taxon>
        <taxon>Pentapetalae</taxon>
        <taxon>asterids</taxon>
        <taxon>campanulids</taxon>
        <taxon>Apiales</taxon>
        <taxon>Apiaceae</taxon>
        <taxon>Apioideae</taxon>
        <taxon>Scandiceae</taxon>
        <taxon>Daucinae</taxon>
        <taxon>Daucus</taxon>
        <taxon>Daucus sect. Daucus</taxon>
    </lineage>
</organism>
<reference evidence="1" key="1">
    <citation type="journal article" date="2016" name="Nat. Genet.">
        <title>A high-quality carrot genome assembly provides new insights into carotenoid accumulation and asterid genome evolution.</title>
        <authorList>
            <person name="Iorizzo M."/>
            <person name="Ellison S."/>
            <person name="Senalik D."/>
            <person name="Zeng P."/>
            <person name="Satapoomin P."/>
            <person name="Huang J."/>
            <person name="Bowman M."/>
            <person name="Iovene M."/>
            <person name="Sanseverino W."/>
            <person name="Cavagnaro P."/>
            <person name="Yildiz M."/>
            <person name="Macko-Podgorni A."/>
            <person name="Moranska E."/>
            <person name="Grzebelus E."/>
            <person name="Grzebelus D."/>
            <person name="Ashrafi H."/>
            <person name="Zheng Z."/>
            <person name="Cheng S."/>
            <person name="Spooner D."/>
            <person name="Van Deynze A."/>
            <person name="Simon P."/>
        </authorList>
    </citation>
    <scope>NUCLEOTIDE SEQUENCE</scope>
    <source>
        <tissue evidence="1">Leaf</tissue>
    </source>
</reference>
<protein>
    <submittedName>
        <fullName evidence="1">Uncharacterized protein</fullName>
    </submittedName>
</protein>
<name>A0AAF0WMU5_DAUCS</name>
<reference evidence="1" key="2">
    <citation type="submission" date="2022-03" db="EMBL/GenBank/DDBJ databases">
        <title>Draft title - Genomic analysis of global carrot germplasm unveils the trajectory of domestication and the origin of high carotenoid orange carrot.</title>
        <authorList>
            <person name="Iorizzo M."/>
            <person name="Ellison S."/>
            <person name="Senalik D."/>
            <person name="Macko-Podgorni A."/>
            <person name="Grzebelus D."/>
            <person name="Bostan H."/>
            <person name="Rolling W."/>
            <person name="Curaba J."/>
            <person name="Simon P."/>
        </authorList>
    </citation>
    <scope>NUCLEOTIDE SEQUENCE</scope>
    <source>
        <tissue evidence="1">Leaf</tissue>
    </source>
</reference>
<proteinExistence type="predicted"/>
<keyword evidence="2" id="KW-1185">Reference proteome</keyword>